<feature type="compositionally biased region" description="Low complexity" evidence="7">
    <location>
        <begin position="382"/>
        <end position="391"/>
    </location>
</feature>
<dbReference type="Pfam" id="PF02453">
    <property type="entry name" value="Reticulon"/>
    <property type="match status" value="1"/>
</dbReference>
<evidence type="ECO:0000313" key="9">
    <source>
        <dbReference type="EMBL" id="KAG6525933.1"/>
    </source>
</evidence>
<name>A0A8J5I0Z7_ZINOF</name>
<sequence length="420" mass="47241">MQACSRRRALSRSSCAGGNGGGGGARLRKSQSDSAAAVVKRKRSNFAAVDKEESGGSSAVQLKKSLSDLPISRTDQREMFVDKEMDKNGEKPRSVEEEEEEQIPVSVEDEEKNQSLESLLSPDVVEKEQIVLVADRNENAVTNPEIEQEQEQEEEEMCEVVSSTRMQSIEDLVMWKDASRSALVFGFGTFLLLSSSYAEEVHFSMISASSYVGLIYIAFVFLCKSFIRRGEDQLQCDESCNVVEEEDAIWLIKMLLPYINELLLKLRTLFSGDPSTTLKLAGVLFVMARCGSNITIWSLVRLMFFGVFIVPKACCSYSSQLTKLGRFWLDRIRDGWESCTHKKAMAVAIFCVIWNISSAIARVWSFFMLVVAVKLYQQPAAENNNNNNNNNNKREEEEQQQQKEGQEDSMAGQSQQLKLQ</sequence>
<evidence type="ECO:0000256" key="6">
    <source>
        <dbReference type="RuleBase" id="RU363132"/>
    </source>
</evidence>
<organism evidence="9 10">
    <name type="scientific">Zingiber officinale</name>
    <name type="common">Ginger</name>
    <name type="synonym">Amomum zingiber</name>
    <dbReference type="NCBI Taxonomy" id="94328"/>
    <lineage>
        <taxon>Eukaryota</taxon>
        <taxon>Viridiplantae</taxon>
        <taxon>Streptophyta</taxon>
        <taxon>Embryophyta</taxon>
        <taxon>Tracheophyta</taxon>
        <taxon>Spermatophyta</taxon>
        <taxon>Magnoliopsida</taxon>
        <taxon>Liliopsida</taxon>
        <taxon>Zingiberales</taxon>
        <taxon>Zingiberaceae</taxon>
        <taxon>Zingiber</taxon>
    </lineage>
</organism>
<feature type="transmembrane region" description="Helical" evidence="6">
    <location>
        <begin position="182"/>
        <end position="198"/>
    </location>
</feature>
<dbReference type="PANTHER" id="PTHR46626:SF1">
    <property type="entry name" value="RETICULON-LIKE PROTEIN B21"/>
    <property type="match status" value="1"/>
</dbReference>
<keyword evidence="3 6" id="KW-0256">Endoplasmic reticulum</keyword>
<evidence type="ECO:0000313" key="10">
    <source>
        <dbReference type="Proteomes" id="UP000734854"/>
    </source>
</evidence>
<evidence type="ECO:0000259" key="8">
    <source>
        <dbReference type="PROSITE" id="PS50845"/>
    </source>
</evidence>
<dbReference type="PANTHER" id="PTHR46626">
    <property type="entry name" value="RETICULON-LIKE PROTEIN B17"/>
    <property type="match status" value="1"/>
</dbReference>
<feature type="compositionally biased region" description="Basic and acidic residues" evidence="7">
    <location>
        <begin position="74"/>
        <end position="95"/>
    </location>
</feature>
<feature type="domain" description="Reticulon" evidence="8">
    <location>
        <begin position="169"/>
        <end position="334"/>
    </location>
</feature>
<feature type="transmembrane region" description="Helical" evidence="6">
    <location>
        <begin position="299"/>
        <end position="319"/>
    </location>
</feature>
<keyword evidence="4 6" id="KW-1133">Transmembrane helix</keyword>
<dbReference type="PROSITE" id="PS50845">
    <property type="entry name" value="RETICULON"/>
    <property type="match status" value="1"/>
</dbReference>
<dbReference type="EMBL" id="JACMSC010000004">
    <property type="protein sequence ID" value="KAG6525933.1"/>
    <property type="molecule type" value="Genomic_DNA"/>
</dbReference>
<dbReference type="Proteomes" id="UP000734854">
    <property type="component" value="Unassembled WGS sequence"/>
</dbReference>
<keyword evidence="10" id="KW-1185">Reference proteome</keyword>
<feature type="compositionally biased region" description="Polar residues" evidence="7">
    <location>
        <begin position="411"/>
        <end position="420"/>
    </location>
</feature>
<dbReference type="GO" id="GO:0005789">
    <property type="term" value="C:endoplasmic reticulum membrane"/>
    <property type="evidence" value="ECO:0007669"/>
    <property type="project" value="UniProtKB-SubCell"/>
</dbReference>
<feature type="region of interest" description="Disordered" evidence="7">
    <location>
        <begin position="1"/>
        <end position="115"/>
    </location>
</feature>
<evidence type="ECO:0000256" key="4">
    <source>
        <dbReference type="ARBA" id="ARBA00022989"/>
    </source>
</evidence>
<evidence type="ECO:0000256" key="7">
    <source>
        <dbReference type="SAM" id="MobiDB-lite"/>
    </source>
</evidence>
<dbReference type="InterPro" id="IPR044647">
    <property type="entry name" value="RTNLB17/18/21"/>
</dbReference>
<comment type="subcellular location">
    <subcellularLocation>
        <location evidence="1 6">Endoplasmic reticulum membrane</location>
        <topology evidence="1 6">Multi-pass membrane protein</topology>
    </subcellularLocation>
</comment>
<protein>
    <recommendedName>
        <fullName evidence="6">Reticulon-like protein</fullName>
    </recommendedName>
</protein>
<accession>A0A8J5I0Z7</accession>
<feature type="transmembrane region" description="Helical" evidence="6">
    <location>
        <begin position="204"/>
        <end position="223"/>
    </location>
</feature>
<feature type="compositionally biased region" description="Basic residues" evidence="7">
    <location>
        <begin position="1"/>
        <end position="10"/>
    </location>
</feature>
<reference evidence="9 10" key="1">
    <citation type="submission" date="2020-08" db="EMBL/GenBank/DDBJ databases">
        <title>Plant Genome Project.</title>
        <authorList>
            <person name="Zhang R.-G."/>
        </authorList>
    </citation>
    <scope>NUCLEOTIDE SEQUENCE [LARGE SCALE GENOMIC DNA]</scope>
    <source>
        <tissue evidence="9">Rhizome</tissue>
    </source>
</reference>
<keyword evidence="5 6" id="KW-0472">Membrane</keyword>
<feature type="compositionally biased region" description="Basic and acidic residues" evidence="7">
    <location>
        <begin position="392"/>
        <end position="406"/>
    </location>
</feature>
<gene>
    <name evidence="9" type="ORF">ZIOFF_015906</name>
</gene>
<evidence type="ECO:0000256" key="2">
    <source>
        <dbReference type="ARBA" id="ARBA00022692"/>
    </source>
</evidence>
<evidence type="ECO:0000256" key="1">
    <source>
        <dbReference type="ARBA" id="ARBA00004477"/>
    </source>
</evidence>
<feature type="transmembrane region" description="Helical" evidence="6">
    <location>
        <begin position="344"/>
        <end position="373"/>
    </location>
</feature>
<evidence type="ECO:0000256" key="5">
    <source>
        <dbReference type="ARBA" id="ARBA00023136"/>
    </source>
</evidence>
<feature type="compositionally biased region" description="Acidic residues" evidence="7">
    <location>
        <begin position="96"/>
        <end position="111"/>
    </location>
</feature>
<dbReference type="InterPro" id="IPR003388">
    <property type="entry name" value="Reticulon"/>
</dbReference>
<proteinExistence type="predicted"/>
<dbReference type="AlphaFoldDB" id="A0A8J5I0Z7"/>
<keyword evidence="2 6" id="KW-0812">Transmembrane</keyword>
<comment type="caution">
    <text evidence="9">The sequence shown here is derived from an EMBL/GenBank/DDBJ whole genome shotgun (WGS) entry which is preliminary data.</text>
</comment>
<evidence type="ECO:0000256" key="3">
    <source>
        <dbReference type="ARBA" id="ARBA00022824"/>
    </source>
</evidence>
<feature type="region of interest" description="Disordered" evidence="7">
    <location>
        <begin position="382"/>
        <end position="420"/>
    </location>
</feature>